<evidence type="ECO:0000313" key="3">
    <source>
        <dbReference type="Proteomes" id="UP000230869"/>
    </source>
</evidence>
<dbReference type="EMBL" id="PCWW01000063">
    <property type="protein sequence ID" value="PIR12973.1"/>
    <property type="molecule type" value="Genomic_DNA"/>
</dbReference>
<comment type="caution">
    <text evidence="2">The sequence shown here is derived from an EMBL/GenBank/DDBJ whole genome shotgun (WGS) entry which is preliminary data.</text>
</comment>
<organism evidence="2 3">
    <name type="scientific">Candidatus Falkowbacteria bacterium CG11_big_fil_rev_8_21_14_0_20_39_10</name>
    <dbReference type="NCBI Taxonomy" id="1974570"/>
    <lineage>
        <taxon>Bacteria</taxon>
        <taxon>Candidatus Falkowiibacteriota</taxon>
    </lineage>
</organism>
<name>A0A2M6K8B9_9BACT</name>
<dbReference type="InterPro" id="IPR003848">
    <property type="entry name" value="DUF218"/>
</dbReference>
<reference evidence="2 3" key="1">
    <citation type="submission" date="2017-09" db="EMBL/GenBank/DDBJ databases">
        <title>Depth-based differentiation of microbial function through sediment-hosted aquifers and enrichment of novel symbionts in the deep terrestrial subsurface.</title>
        <authorList>
            <person name="Probst A.J."/>
            <person name="Ladd B."/>
            <person name="Jarett J.K."/>
            <person name="Geller-Mcgrath D.E."/>
            <person name="Sieber C.M."/>
            <person name="Emerson J.B."/>
            <person name="Anantharaman K."/>
            <person name="Thomas B.C."/>
            <person name="Malmstrom R."/>
            <person name="Stieglmeier M."/>
            <person name="Klingl A."/>
            <person name="Woyke T."/>
            <person name="Ryan C.M."/>
            <person name="Banfield J.F."/>
        </authorList>
    </citation>
    <scope>NUCLEOTIDE SEQUENCE [LARGE SCALE GENOMIC DNA]</scope>
    <source>
        <strain evidence="2">CG11_big_fil_rev_8_21_14_0_20_39_10</strain>
    </source>
</reference>
<evidence type="ECO:0000313" key="2">
    <source>
        <dbReference type="EMBL" id="PIR12973.1"/>
    </source>
</evidence>
<dbReference type="Gene3D" id="3.40.50.620">
    <property type="entry name" value="HUPs"/>
    <property type="match status" value="1"/>
</dbReference>
<proteinExistence type="predicted"/>
<dbReference type="InterPro" id="IPR051599">
    <property type="entry name" value="Cell_Envelope_Assoc"/>
</dbReference>
<dbReference type="CDD" id="cd06259">
    <property type="entry name" value="YdcF-like"/>
    <property type="match status" value="1"/>
</dbReference>
<dbReference type="PANTHER" id="PTHR30336:SF4">
    <property type="entry name" value="ENVELOPE BIOGENESIS FACTOR ELYC"/>
    <property type="match status" value="1"/>
</dbReference>
<accession>A0A2M6K8B9</accession>
<dbReference type="GO" id="GO:0005886">
    <property type="term" value="C:plasma membrane"/>
    <property type="evidence" value="ECO:0007669"/>
    <property type="project" value="TreeGrafter"/>
</dbReference>
<dbReference type="InterPro" id="IPR014729">
    <property type="entry name" value="Rossmann-like_a/b/a_fold"/>
</dbReference>
<dbReference type="GO" id="GO:0000270">
    <property type="term" value="P:peptidoglycan metabolic process"/>
    <property type="evidence" value="ECO:0007669"/>
    <property type="project" value="TreeGrafter"/>
</dbReference>
<gene>
    <name evidence="2" type="ORF">COV49_03655</name>
</gene>
<sequence length="215" mass="24686">MRIKNKKKIIVILGGDVKKEKGKWRTTNFNEENISGRLEGKSIRVISAHYLFESNPDIFIIFSGGKGIYKNIADALPVAKVMKNELIRLGVPEKKIKLEDKSNNTYEQLIKLQGILLDGDLGSVSVISNKYHLPRIKAMIEYFSELSELKKMFRNLKVELKSAEDIVIEADSNKWRDAIESVYGGEAMKKRMVKEKKGIRDIKAGKYKLKQYEKY</sequence>
<dbReference type="AlphaFoldDB" id="A0A2M6K8B9"/>
<dbReference type="Proteomes" id="UP000230869">
    <property type="component" value="Unassembled WGS sequence"/>
</dbReference>
<feature type="domain" description="DUF218" evidence="1">
    <location>
        <begin position="9"/>
        <end position="143"/>
    </location>
</feature>
<dbReference type="GO" id="GO:0043164">
    <property type="term" value="P:Gram-negative-bacterium-type cell wall biogenesis"/>
    <property type="evidence" value="ECO:0007669"/>
    <property type="project" value="TreeGrafter"/>
</dbReference>
<dbReference type="PANTHER" id="PTHR30336">
    <property type="entry name" value="INNER MEMBRANE PROTEIN, PROBABLE PERMEASE"/>
    <property type="match status" value="1"/>
</dbReference>
<dbReference type="Pfam" id="PF02698">
    <property type="entry name" value="DUF218"/>
    <property type="match status" value="1"/>
</dbReference>
<evidence type="ECO:0000259" key="1">
    <source>
        <dbReference type="Pfam" id="PF02698"/>
    </source>
</evidence>
<protein>
    <recommendedName>
        <fullName evidence="1">DUF218 domain-containing protein</fullName>
    </recommendedName>
</protein>